<name>W9XLW6_9EURO</name>
<dbReference type="Pfam" id="PF00561">
    <property type="entry name" value="Abhydrolase_1"/>
    <property type="match status" value="1"/>
</dbReference>
<dbReference type="STRING" id="1182542.W9XLW6"/>
<dbReference type="eggNOG" id="ENOG502SJ7S">
    <property type="taxonomic scope" value="Eukaryota"/>
</dbReference>
<evidence type="ECO:0000313" key="3">
    <source>
        <dbReference type="Proteomes" id="UP000019478"/>
    </source>
</evidence>
<organism evidence="2 3">
    <name type="scientific">Capronia epimyces CBS 606.96</name>
    <dbReference type="NCBI Taxonomy" id="1182542"/>
    <lineage>
        <taxon>Eukaryota</taxon>
        <taxon>Fungi</taxon>
        <taxon>Dikarya</taxon>
        <taxon>Ascomycota</taxon>
        <taxon>Pezizomycotina</taxon>
        <taxon>Eurotiomycetes</taxon>
        <taxon>Chaetothyriomycetidae</taxon>
        <taxon>Chaetothyriales</taxon>
        <taxon>Herpotrichiellaceae</taxon>
        <taxon>Capronia</taxon>
    </lineage>
</organism>
<sequence length="310" mass="34276">MGYDFNLSQSFVHRTTSHEFYIKWTRIGNPDGPAVVFIHGTPWSSVVWHDVAASLASRYSIYLYDHAGFGSSPRPRRLTAEAAGEEAEEELKQKQKQVDLDGSLRLRAEASAALFKHWALKPAHVVAHDNGGLVALRLLLQHEVEFASLCLVDVVALGASGLPVFQLVADHEAVFAAIPPHLVDGLVRGYIKNATSQPMSTQLEDLLAAPWRAGATQGPDRFLNELVQAHHRDTSDLESEYHRVGSRAPTKIVWGADDAWIPVETAHRLQRTLHAAEVVVVDDAGHLIQYDQPSRLAVELALWLEDNSNK</sequence>
<dbReference type="GeneID" id="19173206"/>
<comment type="caution">
    <text evidence="2">The sequence shown here is derived from an EMBL/GenBank/DDBJ whole genome shotgun (WGS) entry which is preliminary data.</text>
</comment>
<dbReference type="PANTHER" id="PTHR43689:SF8">
    <property type="entry name" value="ALPHA_BETA-HYDROLASES SUPERFAMILY PROTEIN"/>
    <property type="match status" value="1"/>
</dbReference>
<dbReference type="Proteomes" id="UP000019478">
    <property type="component" value="Unassembled WGS sequence"/>
</dbReference>
<dbReference type="EMBL" id="AMGY01000009">
    <property type="protein sequence ID" value="EXJ77961.1"/>
    <property type="molecule type" value="Genomic_DNA"/>
</dbReference>
<protein>
    <recommendedName>
        <fullName evidence="1">AB hydrolase-1 domain-containing protein</fullName>
    </recommendedName>
</protein>
<dbReference type="InterPro" id="IPR029058">
    <property type="entry name" value="AB_hydrolase_fold"/>
</dbReference>
<accession>W9XLW6</accession>
<evidence type="ECO:0000313" key="2">
    <source>
        <dbReference type="EMBL" id="EXJ77961.1"/>
    </source>
</evidence>
<dbReference type="SUPFAM" id="SSF53474">
    <property type="entry name" value="alpha/beta-Hydrolases"/>
    <property type="match status" value="1"/>
</dbReference>
<dbReference type="HOGENOM" id="CLU_020336_13_3_1"/>
<gene>
    <name evidence="2" type="ORF">A1O3_09120</name>
</gene>
<feature type="domain" description="AB hydrolase-1" evidence="1">
    <location>
        <begin position="33"/>
        <end position="292"/>
    </location>
</feature>
<dbReference type="RefSeq" id="XP_007737406.1">
    <property type="nucleotide sequence ID" value="XM_007739216.1"/>
</dbReference>
<dbReference type="OrthoDB" id="6431331at2759"/>
<proteinExistence type="predicted"/>
<dbReference type="Gene3D" id="3.40.50.1820">
    <property type="entry name" value="alpha/beta hydrolase"/>
    <property type="match status" value="1"/>
</dbReference>
<keyword evidence="3" id="KW-1185">Reference proteome</keyword>
<dbReference type="PANTHER" id="PTHR43689">
    <property type="entry name" value="HYDROLASE"/>
    <property type="match status" value="1"/>
</dbReference>
<dbReference type="InterPro" id="IPR000073">
    <property type="entry name" value="AB_hydrolase_1"/>
</dbReference>
<evidence type="ECO:0000259" key="1">
    <source>
        <dbReference type="Pfam" id="PF00561"/>
    </source>
</evidence>
<reference evidence="2 3" key="1">
    <citation type="submission" date="2013-03" db="EMBL/GenBank/DDBJ databases">
        <title>The Genome Sequence of Capronia epimyces CBS 606.96.</title>
        <authorList>
            <consortium name="The Broad Institute Genomics Platform"/>
            <person name="Cuomo C."/>
            <person name="de Hoog S."/>
            <person name="Gorbushina A."/>
            <person name="Walker B."/>
            <person name="Young S.K."/>
            <person name="Zeng Q."/>
            <person name="Gargeya S."/>
            <person name="Fitzgerald M."/>
            <person name="Haas B."/>
            <person name="Abouelleil A."/>
            <person name="Allen A.W."/>
            <person name="Alvarado L."/>
            <person name="Arachchi H.M."/>
            <person name="Berlin A.M."/>
            <person name="Chapman S.B."/>
            <person name="Gainer-Dewar J."/>
            <person name="Goldberg J."/>
            <person name="Griggs A."/>
            <person name="Gujja S."/>
            <person name="Hansen M."/>
            <person name="Howarth C."/>
            <person name="Imamovic A."/>
            <person name="Ireland A."/>
            <person name="Larimer J."/>
            <person name="McCowan C."/>
            <person name="Murphy C."/>
            <person name="Pearson M."/>
            <person name="Poon T.W."/>
            <person name="Priest M."/>
            <person name="Roberts A."/>
            <person name="Saif S."/>
            <person name="Shea T."/>
            <person name="Sisk P."/>
            <person name="Sykes S."/>
            <person name="Wortman J."/>
            <person name="Nusbaum C."/>
            <person name="Birren B."/>
        </authorList>
    </citation>
    <scope>NUCLEOTIDE SEQUENCE [LARGE SCALE GENOMIC DNA]</scope>
    <source>
        <strain evidence="2 3">CBS 606.96</strain>
    </source>
</reference>
<dbReference type="AlphaFoldDB" id="W9XLW6"/>